<feature type="transmembrane region" description="Helical" evidence="1">
    <location>
        <begin position="242"/>
        <end position="260"/>
    </location>
</feature>
<dbReference type="Proteomes" id="UP001240150">
    <property type="component" value="Chromosome"/>
</dbReference>
<sequence>MSDLSTAYRRLMFAYPGRYRRERGDELVDLYLEMAGNRSRPRPSDAVDLIRGGLRERLRAAGLSGVADGLPAAAVIALAALGAISVYYLATVEIQHLWPSSVDLPVGPFRTPAALAYLGCLVSVLAFAARPGRFARIAGVVAVLLVTGVLLTRAAIGMPVVAMPAYLLIPLFALSALALAAPRSPSWPVRLLPLGVTVAAVLAAGAHLPAPILGGSEPVGSIWETSTWGYHLCCGYLTPTTYVLHLTAMAVLAAGVAVALGDAINGRARGAWTLLILLTPITLMETMRLYGVEPLARAAVRAVGSNELRVCLAGMLGALVTGVLLPLVTGQVVRLSRRRRVVD</sequence>
<evidence type="ECO:0000313" key="2">
    <source>
        <dbReference type="EMBL" id="WIM96703.1"/>
    </source>
</evidence>
<feature type="transmembrane region" description="Helical" evidence="1">
    <location>
        <begin position="109"/>
        <end position="127"/>
    </location>
</feature>
<feature type="transmembrane region" description="Helical" evidence="1">
    <location>
        <begin position="191"/>
        <end position="210"/>
    </location>
</feature>
<keyword evidence="3" id="KW-1185">Reference proteome</keyword>
<dbReference type="RefSeq" id="WP_284917995.1">
    <property type="nucleotide sequence ID" value="NZ_CP126980.1"/>
</dbReference>
<protein>
    <submittedName>
        <fullName evidence="2">Uncharacterized protein</fullName>
    </submittedName>
</protein>
<gene>
    <name evidence="2" type="ORF">ACTOB_000163</name>
</gene>
<evidence type="ECO:0000256" key="1">
    <source>
        <dbReference type="SAM" id="Phobius"/>
    </source>
</evidence>
<dbReference type="EMBL" id="CP126980">
    <property type="protein sequence ID" value="WIM96703.1"/>
    <property type="molecule type" value="Genomic_DNA"/>
</dbReference>
<proteinExistence type="predicted"/>
<feature type="transmembrane region" description="Helical" evidence="1">
    <location>
        <begin position="162"/>
        <end position="179"/>
    </location>
</feature>
<evidence type="ECO:0000313" key="3">
    <source>
        <dbReference type="Proteomes" id="UP001240150"/>
    </source>
</evidence>
<name>A0ABY8WJL6_9ACTN</name>
<feature type="transmembrane region" description="Helical" evidence="1">
    <location>
        <begin position="272"/>
        <end position="292"/>
    </location>
</feature>
<keyword evidence="1" id="KW-0472">Membrane</keyword>
<keyword evidence="1" id="KW-1133">Transmembrane helix</keyword>
<organism evidence="2 3">
    <name type="scientific">Actinoplanes oblitus</name>
    <dbReference type="NCBI Taxonomy" id="3040509"/>
    <lineage>
        <taxon>Bacteria</taxon>
        <taxon>Bacillati</taxon>
        <taxon>Actinomycetota</taxon>
        <taxon>Actinomycetes</taxon>
        <taxon>Micromonosporales</taxon>
        <taxon>Micromonosporaceae</taxon>
        <taxon>Actinoplanes</taxon>
    </lineage>
</organism>
<feature type="transmembrane region" description="Helical" evidence="1">
    <location>
        <begin position="312"/>
        <end position="333"/>
    </location>
</feature>
<keyword evidence="1" id="KW-0812">Transmembrane</keyword>
<feature type="transmembrane region" description="Helical" evidence="1">
    <location>
        <begin position="134"/>
        <end position="156"/>
    </location>
</feature>
<feature type="transmembrane region" description="Helical" evidence="1">
    <location>
        <begin position="65"/>
        <end position="89"/>
    </location>
</feature>
<accession>A0ABY8WJL6</accession>
<reference evidence="2 3" key="1">
    <citation type="submission" date="2023-06" db="EMBL/GenBank/DDBJ databases">
        <authorList>
            <person name="Yushchuk O."/>
            <person name="Binda E."/>
            <person name="Ruckert-Reed C."/>
            <person name="Fedorenko V."/>
            <person name="Kalinowski J."/>
            <person name="Marinelli F."/>
        </authorList>
    </citation>
    <scope>NUCLEOTIDE SEQUENCE [LARGE SCALE GENOMIC DNA]</scope>
    <source>
        <strain evidence="2 3">NRRL 3884</strain>
    </source>
</reference>